<feature type="compositionally biased region" description="Acidic residues" evidence="10">
    <location>
        <begin position="306"/>
        <end position="318"/>
    </location>
</feature>
<comment type="function">
    <text evidence="8">Forms a fork protection complex (FPC) with TOF1 and which is required for chromosome segregation during meiosis and DNA damage repair. FPC coordinates leading and lagging strand synthesis and moves with the replication fork. FPC stabilizes replication forks in a configuration that is recognized by replication checkpoint sensors.</text>
</comment>
<feature type="region of interest" description="Disordered" evidence="10">
    <location>
        <begin position="199"/>
        <end position="503"/>
    </location>
</feature>
<name>A0A178CZ94_9EURO</name>
<evidence type="ECO:0000259" key="11">
    <source>
        <dbReference type="Pfam" id="PF07962"/>
    </source>
</evidence>
<dbReference type="EMBL" id="LVCJ01000033">
    <property type="protein sequence ID" value="OAL35158.1"/>
    <property type="molecule type" value="Genomic_DNA"/>
</dbReference>
<feature type="compositionally biased region" description="Acidic residues" evidence="10">
    <location>
        <begin position="260"/>
        <end position="270"/>
    </location>
</feature>
<feature type="compositionally biased region" description="Polar residues" evidence="10">
    <location>
        <begin position="330"/>
        <end position="342"/>
    </location>
</feature>
<keyword evidence="4 9" id="KW-0227">DNA damage</keyword>
<evidence type="ECO:0000256" key="5">
    <source>
        <dbReference type="ARBA" id="ARBA00022880"/>
    </source>
</evidence>
<accession>A0A178CZ94</accession>
<dbReference type="GO" id="GO:0006974">
    <property type="term" value="P:DNA damage response"/>
    <property type="evidence" value="ECO:0007669"/>
    <property type="project" value="UniProtKB-KW"/>
</dbReference>
<comment type="similarity">
    <text evidence="2 9">Belongs to the CSM3 family.</text>
</comment>
<dbReference type="GO" id="GO:0003677">
    <property type="term" value="F:DNA binding"/>
    <property type="evidence" value="ECO:0007669"/>
    <property type="project" value="TreeGrafter"/>
</dbReference>
<reference evidence="12 13" key="1">
    <citation type="submission" date="2016-03" db="EMBL/GenBank/DDBJ databases">
        <title>The draft genome sequence of Fonsecaea nubica causative agent of cutaneous subcutaneous infection in human host.</title>
        <authorList>
            <person name="Costa F."/>
            <person name="Sybren D.H."/>
            <person name="Raittz R.T."/>
            <person name="Weiss V.A."/>
            <person name="Leao A.C."/>
            <person name="Gomes R."/>
            <person name="De Souza E.M."/>
            <person name="Pedrosa F.O."/>
            <person name="Steffens M.B."/>
            <person name="Bombassaro A."/>
            <person name="Tadra-Sfeir M.Z."/>
            <person name="Moreno L.F."/>
            <person name="Najafzadeh M.J."/>
            <person name="Felipe M.S."/>
            <person name="Teixeira M."/>
            <person name="Sun J."/>
            <person name="Xi L."/>
            <person name="Castro M.A."/>
            <person name="Vicente V.A."/>
        </authorList>
    </citation>
    <scope>NUCLEOTIDE SEQUENCE [LARGE SCALE GENOMIC DNA]</scope>
    <source>
        <strain evidence="12 13">CBS 269.64</strain>
    </source>
</reference>
<evidence type="ECO:0000256" key="6">
    <source>
        <dbReference type="ARBA" id="ARBA00023242"/>
    </source>
</evidence>
<evidence type="ECO:0000256" key="7">
    <source>
        <dbReference type="ARBA" id="ARBA00023306"/>
    </source>
</evidence>
<dbReference type="RefSeq" id="XP_022500170.1">
    <property type="nucleotide sequence ID" value="XM_022643929.1"/>
</dbReference>
<feature type="domain" description="Chromosome segregation in meiosis protein 3" evidence="11">
    <location>
        <begin position="74"/>
        <end position="161"/>
    </location>
</feature>
<comment type="subcellular location">
    <subcellularLocation>
        <location evidence="1 9">Nucleus</location>
    </subcellularLocation>
</comment>
<evidence type="ECO:0000256" key="4">
    <source>
        <dbReference type="ARBA" id="ARBA00022763"/>
    </source>
</evidence>
<evidence type="ECO:0000256" key="10">
    <source>
        <dbReference type="SAM" id="MobiDB-lite"/>
    </source>
</evidence>
<keyword evidence="5" id="KW-0236">DNA replication inhibitor</keyword>
<dbReference type="GO" id="GO:0031297">
    <property type="term" value="P:replication fork processing"/>
    <property type="evidence" value="ECO:0007669"/>
    <property type="project" value="UniProtKB-UniRule"/>
</dbReference>
<dbReference type="Proteomes" id="UP000185904">
    <property type="component" value="Unassembled WGS sequence"/>
</dbReference>
<proteinExistence type="inferred from homology"/>
<dbReference type="InterPro" id="IPR040038">
    <property type="entry name" value="TIPIN/Csm3/Swi3"/>
</dbReference>
<comment type="subunit">
    <text evidence="3">Component of the fork protection complex (FPC) consisting of TOF1 and CSM3.</text>
</comment>
<dbReference type="PANTHER" id="PTHR13220:SF11">
    <property type="entry name" value="TIMELESS-INTERACTING PROTEIN"/>
    <property type="match status" value="1"/>
</dbReference>
<dbReference type="OrthoDB" id="437078at2759"/>
<dbReference type="GO" id="GO:0031298">
    <property type="term" value="C:replication fork protection complex"/>
    <property type="evidence" value="ECO:0007669"/>
    <property type="project" value="TreeGrafter"/>
</dbReference>
<dbReference type="GO" id="GO:0043111">
    <property type="term" value="P:replication fork arrest"/>
    <property type="evidence" value="ECO:0007669"/>
    <property type="project" value="TreeGrafter"/>
</dbReference>
<sequence>MAADPLTAATVDSLLNLDNSDYEDGFNDRPPRRDRDDEPMSSPNSKRKAIDPLDATLGLDEEVKITKKRKPISKLDEARLLSAPGIPKLRADARSGKFSKKLRLKGKGHEFSDVARLLNYYQLWLDNLYPRAKFADGLQLIEKAGHSRRMQVMRKEWIDEGKPGYIREREAKKAVGEEMEADKETDNLFAADQLSAGQEASNAGIGAEDDSLFVPDVRNKDNNGNDDGALPDDDELDALLAEQETRGTARPLSVSKPIDDNDSEGDDDLDALLAEQEMRRAPPPKTISQSAPTFAPKLNPSPFGGNDDDDDDDMDDLDALLAEQEARIQPSIQASAMQSKDLATSRAYESNIDQDDDLDALLAEQEARQHTTNREPAGSPRTVRAATPPRSEATVGDDGPDESYGADMFSSSPLQGTAPVGLGLSQGLADLDTAPRRSSLTSTTARTQDQETGESGSGDVPTPLEADTSRAAGTSIEAVEEEKEESQGVDAGDMFSSSPMQNE</sequence>
<evidence type="ECO:0000256" key="8">
    <source>
        <dbReference type="ARBA" id="ARBA00025496"/>
    </source>
</evidence>
<evidence type="ECO:0000256" key="1">
    <source>
        <dbReference type="ARBA" id="ARBA00004123"/>
    </source>
</evidence>
<protein>
    <recommendedName>
        <fullName evidence="9">Chromosome segregation in meiosis protein</fullName>
    </recommendedName>
</protein>
<keyword evidence="13" id="KW-1185">Reference proteome</keyword>
<evidence type="ECO:0000313" key="13">
    <source>
        <dbReference type="Proteomes" id="UP000185904"/>
    </source>
</evidence>
<keyword evidence="6 9" id="KW-0539">Nucleus</keyword>
<comment type="caution">
    <text evidence="12">The sequence shown here is derived from an EMBL/GenBank/DDBJ whole genome shotgun (WGS) entry which is preliminary data.</text>
</comment>
<dbReference type="InterPro" id="IPR012923">
    <property type="entry name" value="Csm3"/>
</dbReference>
<evidence type="ECO:0000256" key="3">
    <source>
        <dbReference type="ARBA" id="ARBA00011217"/>
    </source>
</evidence>
<feature type="compositionally biased region" description="Basic and acidic residues" evidence="10">
    <location>
        <begin position="26"/>
        <end position="38"/>
    </location>
</feature>
<comment type="function">
    <text evidence="9">Plays an important role in the control of DNA replication and the maintenance of replication fork stability.</text>
</comment>
<feature type="compositionally biased region" description="Low complexity" evidence="10">
    <location>
        <begin position="436"/>
        <end position="447"/>
    </location>
</feature>
<dbReference type="AlphaFoldDB" id="A0A178CZ94"/>
<gene>
    <name evidence="12" type="ORF">AYO20_05635</name>
</gene>
<feature type="region of interest" description="Disordered" evidence="10">
    <location>
        <begin position="1"/>
        <end position="53"/>
    </location>
</feature>
<organism evidence="12 13">
    <name type="scientific">Fonsecaea nubica</name>
    <dbReference type="NCBI Taxonomy" id="856822"/>
    <lineage>
        <taxon>Eukaryota</taxon>
        <taxon>Fungi</taxon>
        <taxon>Dikarya</taxon>
        <taxon>Ascomycota</taxon>
        <taxon>Pezizomycotina</taxon>
        <taxon>Eurotiomycetes</taxon>
        <taxon>Chaetothyriomycetidae</taxon>
        <taxon>Chaetothyriales</taxon>
        <taxon>Herpotrichiellaceae</taxon>
        <taxon>Fonsecaea</taxon>
    </lineage>
</organism>
<dbReference type="PANTHER" id="PTHR13220">
    <property type="entry name" value="TIMELESS INTERACTING-RELATED"/>
    <property type="match status" value="1"/>
</dbReference>
<evidence type="ECO:0000256" key="2">
    <source>
        <dbReference type="ARBA" id="ARBA00006075"/>
    </source>
</evidence>
<evidence type="ECO:0000256" key="9">
    <source>
        <dbReference type="RuleBase" id="RU366049"/>
    </source>
</evidence>
<dbReference type="GeneID" id="34589052"/>
<keyword evidence="7 9" id="KW-0131">Cell cycle</keyword>
<evidence type="ECO:0000313" key="12">
    <source>
        <dbReference type="EMBL" id="OAL35158.1"/>
    </source>
</evidence>
<dbReference type="GO" id="GO:0000076">
    <property type="term" value="P:DNA replication checkpoint signaling"/>
    <property type="evidence" value="ECO:0007669"/>
    <property type="project" value="UniProtKB-UniRule"/>
</dbReference>
<dbReference type="Pfam" id="PF07962">
    <property type="entry name" value="Swi3"/>
    <property type="match status" value="1"/>
</dbReference>